<keyword evidence="4 6" id="KW-0378">Hydrolase</keyword>
<dbReference type="Pfam" id="PF02836">
    <property type="entry name" value="Glyco_hydro_2_C"/>
    <property type="match status" value="1"/>
</dbReference>
<dbReference type="PROSITE" id="PS00719">
    <property type="entry name" value="GLYCOSYL_HYDROL_F2_1"/>
    <property type="match status" value="1"/>
</dbReference>
<dbReference type="Pfam" id="PF16353">
    <property type="entry name" value="LacZ_4"/>
    <property type="match status" value="1"/>
</dbReference>
<dbReference type="InterPro" id="IPR036156">
    <property type="entry name" value="Beta-gal/glucu_dom_sf"/>
</dbReference>
<accession>A0ABT3CUT2</accession>
<protein>
    <recommendedName>
        <fullName evidence="3">beta-galactosidase</fullName>
        <ecNumber evidence="3">3.2.1.23</ecNumber>
    </recommendedName>
</protein>
<keyword evidence="5 6" id="KW-0326">Glycosidase</keyword>
<dbReference type="PANTHER" id="PTHR46323:SF2">
    <property type="entry name" value="BETA-GALACTOSIDASE"/>
    <property type="match status" value="1"/>
</dbReference>
<evidence type="ECO:0000259" key="10">
    <source>
        <dbReference type="Pfam" id="PF02837"/>
    </source>
</evidence>
<dbReference type="PROSITE" id="PS00608">
    <property type="entry name" value="GLYCOSYL_HYDROL_F2_2"/>
    <property type="match status" value="1"/>
</dbReference>
<name>A0ABT3CUT2_9BACT</name>
<evidence type="ECO:0000256" key="2">
    <source>
        <dbReference type="ARBA" id="ARBA00007401"/>
    </source>
</evidence>
<dbReference type="Gene3D" id="3.20.20.80">
    <property type="entry name" value="Glycosidases"/>
    <property type="match status" value="1"/>
</dbReference>
<evidence type="ECO:0000259" key="8">
    <source>
        <dbReference type="Pfam" id="PF00703"/>
    </source>
</evidence>
<evidence type="ECO:0000256" key="6">
    <source>
        <dbReference type="RuleBase" id="RU361154"/>
    </source>
</evidence>
<dbReference type="InterPro" id="IPR013783">
    <property type="entry name" value="Ig-like_fold"/>
</dbReference>
<evidence type="ECO:0000313" key="12">
    <source>
        <dbReference type="EMBL" id="MCV9387374.1"/>
    </source>
</evidence>
<evidence type="ECO:0000256" key="4">
    <source>
        <dbReference type="ARBA" id="ARBA00022801"/>
    </source>
</evidence>
<gene>
    <name evidence="12" type="ORF">N7U62_11910</name>
</gene>
<dbReference type="SUPFAM" id="SSF49785">
    <property type="entry name" value="Galactose-binding domain-like"/>
    <property type="match status" value="1"/>
</dbReference>
<dbReference type="InterPro" id="IPR006104">
    <property type="entry name" value="Glyco_hydro_2_N"/>
</dbReference>
<evidence type="ECO:0000256" key="1">
    <source>
        <dbReference type="ARBA" id="ARBA00001412"/>
    </source>
</evidence>
<dbReference type="PRINTS" id="PR00132">
    <property type="entry name" value="GLHYDRLASE2"/>
</dbReference>
<dbReference type="PANTHER" id="PTHR46323">
    <property type="entry name" value="BETA-GALACTOSIDASE"/>
    <property type="match status" value="1"/>
</dbReference>
<dbReference type="Gene3D" id="2.60.40.10">
    <property type="entry name" value="Immunoglobulins"/>
    <property type="match status" value="2"/>
</dbReference>
<dbReference type="InterPro" id="IPR006103">
    <property type="entry name" value="Glyco_hydro_2_cat"/>
</dbReference>
<dbReference type="SUPFAM" id="SSF49303">
    <property type="entry name" value="beta-Galactosidase/glucuronidase domain"/>
    <property type="match status" value="2"/>
</dbReference>
<feature type="domain" description="Beta-galactosidase" evidence="11">
    <location>
        <begin position="644"/>
        <end position="718"/>
    </location>
</feature>
<feature type="chain" id="PRO_5045367465" description="beta-galactosidase" evidence="7">
    <location>
        <begin position="21"/>
        <end position="718"/>
    </location>
</feature>
<sequence>MSKKITSFLIALVLCLPLLGQNEWENPKVFERNKEAGHVDFIAYEEAAAARKDDFGASSNFLSLNGTWKFNYLDKPADRPMDFFKGSFDDSSWDQIKVPSNWEIEGFGLPIYTNVTYPFPKNPPFLDNDYNPVGTYRRTFEVPADWQDKAVILNLSSVSGYARIYVNGEEAGMTKVAKSPSEFDVTPFLKKGENVIAIQIFRWHDGSYLEDQDFWRLSGLEQDVYLYALPKVTVWDFFLKAGLDAQYQNGVFSANIDLRSFDDQVDQAGKIKVEVLPVGSSKAVFSEEKSFSSLNDAINFSSNIPDVAKWSAETPNLYDCVITLMDAKGKTTMVTSEQIGFRTVEIKDSQLMVNGMPILVKGVNLHIHDDVLGHVPTREMMMKDIRLMKQNNINAVRTSHYPQNPLWYKLCDQYGLYLVDEANIETHAMGATNQGWFNKEVHPAYLPEWAPAHMDRIQRLVERDKNHPSVIIWSLGNECGNGQVFYDGYDWIKERDETRLVQFEQATENRNTDIVCPMYPSLHHMKSYAEDSEKERPFIMCEYSHAMGNSNGNFQEYWDIIMSSPKMQGGFIWDWVDQGLKAEDENGTYWAYGGDLGGLNFQHDENFCANGLVSANRTPHPGLVEVKKVYQNVLFSWDQKSKELSIENLFDFTSLSDYQFTWELYKNGELQTSSSFTVNTAPHAVEKQKIKLPKLKGEDEYYLNVFVRTQSATEMIPA</sequence>
<comment type="catalytic activity">
    <reaction evidence="1">
        <text>Hydrolysis of terminal non-reducing beta-D-galactose residues in beta-D-galactosides.</text>
        <dbReference type="EC" id="3.2.1.23"/>
    </reaction>
</comment>
<feature type="domain" description="Glycosyl hydrolases family 2 sugar binding" evidence="10">
    <location>
        <begin position="63"/>
        <end position="230"/>
    </location>
</feature>
<feature type="signal peptide" evidence="7">
    <location>
        <begin position="1"/>
        <end position="20"/>
    </location>
</feature>
<evidence type="ECO:0000259" key="11">
    <source>
        <dbReference type="Pfam" id="PF16353"/>
    </source>
</evidence>
<dbReference type="Pfam" id="PF02837">
    <property type="entry name" value="Glyco_hydro_2_N"/>
    <property type="match status" value="1"/>
</dbReference>
<dbReference type="SUPFAM" id="SSF51445">
    <property type="entry name" value="(Trans)glycosidases"/>
    <property type="match status" value="1"/>
</dbReference>
<dbReference type="InterPro" id="IPR023232">
    <property type="entry name" value="Glyco_hydro_2_AS"/>
</dbReference>
<evidence type="ECO:0000256" key="7">
    <source>
        <dbReference type="SAM" id="SignalP"/>
    </source>
</evidence>
<dbReference type="InterPro" id="IPR017853">
    <property type="entry name" value="GH"/>
</dbReference>
<feature type="domain" description="Glycoside hydrolase family 2 catalytic" evidence="9">
    <location>
        <begin position="344"/>
        <end position="633"/>
    </location>
</feature>
<proteinExistence type="inferred from homology"/>
<evidence type="ECO:0000256" key="3">
    <source>
        <dbReference type="ARBA" id="ARBA00012756"/>
    </source>
</evidence>
<dbReference type="EC" id="3.2.1.23" evidence="3"/>
<dbReference type="InterPro" id="IPR050347">
    <property type="entry name" value="Bact_Beta-galactosidase"/>
</dbReference>
<evidence type="ECO:0000256" key="5">
    <source>
        <dbReference type="ARBA" id="ARBA00023295"/>
    </source>
</evidence>
<dbReference type="InterPro" id="IPR008979">
    <property type="entry name" value="Galactose-bd-like_sf"/>
</dbReference>
<comment type="similarity">
    <text evidence="2 6">Belongs to the glycosyl hydrolase 2 family.</text>
</comment>
<dbReference type="Pfam" id="PF00703">
    <property type="entry name" value="Glyco_hydro_2"/>
    <property type="match status" value="1"/>
</dbReference>
<evidence type="ECO:0000313" key="13">
    <source>
        <dbReference type="Proteomes" id="UP001300692"/>
    </source>
</evidence>
<dbReference type="InterPro" id="IPR032312">
    <property type="entry name" value="LacZ_4"/>
</dbReference>
<dbReference type="InterPro" id="IPR006101">
    <property type="entry name" value="Glyco_hydro_2"/>
</dbReference>
<reference evidence="12 13" key="1">
    <citation type="submission" date="2022-10" db="EMBL/GenBank/DDBJ databases">
        <title>Comparative genomics and taxonomic characterization of three novel marine species of genus Reichenbachiella exhibiting antioxidant and polysaccharide degradation activities.</title>
        <authorList>
            <person name="Muhammad N."/>
            <person name="Lee Y.-J."/>
            <person name="Ko J."/>
            <person name="Kim S.-G."/>
        </authorList>
    </citation>
    <scope>NUCLEOTIDE SEQUENCE [LARGE SCALE GENOMIC DNA]</scope>
    <source>
        <strain evidence="12 13">ABR2-5</strain>
    </source>
</reference>
<keyword evidence="13" id="KW-1185">Reference proteome</keyword>
<keyword evidence="7" id="KW-0732">Signal</keyword>
<dbReference type="Gene3D" id="2.60.120.260">
    <property type="entry name" value="Galactose-binding domain-like"/>
    <property type="match status" value="1"/>
</dbReference>
<dbReference type="RefSeq" id="WP_264138199.1">
    <property type="nucleotide sequence ID" value="NZ_JAOYOD010000001.1"/>
</dbReference>
<dbReference type="InterPro" id="IPR023230">
    <property type="entry name" value="Glyco_hydro_2_CS"/>
</dbReference>
<dbReference type="InterPro" id="IPR006102">
    <property type="entry name" value="Ig-like_GH2"/>
</dbReference>
<comment type="caution">
    <text evidence="12">The sequence shown here is derived from an EMBL/GenBank/DDBJ whole genome shotgun (WGS) entry which is preliminary data.</text>
</comment>
<evidence type="ECO:0000259" key="9">
    <source>
        <dbReference type="Pfam" id="PF02836"/>
    </source>
</evidence>
<dbReference type="EMBL" id="JAOYOD010000001">
    <property type="protein sequence ID" value="MCV9387374.1"/>
    <property type="molecule type" value="Genomic_DNA"/>
</dbReference>
<dbReference type="Proteomes" id="UP001300692">
    <property type="component" value="Unassembled WGS sequence"/>
</dbReference>
<feature type="domain" description="Glycoside hydrolase family 2 immunoglobulin-like beta-sandwich" evidence="8">
    <location>
        <begin position="233"/>
        <end position="342"/>
    </location>
</feature>
<organism evidence="12 13">
    <name type="scientific">Reichenbachiella ulvae</name>
    <dbReference type="NCBI Taxonomy" id="2980104"/>
    <lineage>
        <taxon>Bacteria</taxon>
        <taxon>Pseudomonadati</taxon>
        <taxon>Bacteroidota</taxon>
        <taxon>Cytophagia</taxon>
        <taxon>Cytophagales</taxon>
        <taxon>Reichenbachiellaceae</taxon>
        <taxon>Reichenbachiella</taxon>
    </lineage>
</organism>